<keyword evidence="4" id="KW-1185">Reference proteome</keyword>
<dbReference type="EMBL" id="JDSQ01000032">
    <property type="protein sequence ID" value="EWS77109.1"/>
    <property type="molecule type" value="Genomic_DNA"/>
</dbReference>
<evidence type="ECO:0000313" key="3">
    <source>
        <dbReference type="Proteomes" id="UP000020406"/>
    </source>
</evidence>
<dbReference type="PATRIC" id="fig|1444770.3.peg.2971"/>
<accession>Z9JG14</accession>
<dbReference type="Proteomes" id="UP000020406">
    <property type="component" value="Unassembled WGS sequence"/>
</dbReference>
<evidence type="ECO:0000313" key="1">
    <source>
        <dbReference type="EMBL" id="EWS77109.1"/>
    </source>
</evidence>
<evidence type="ECO:0000313" key="4">
    <source>
        <dbReference type="Proteomes" id="UP001430701"/>
    </source>
</evidence>
<protein>
    <submittedName>
        <fullName evidence="1">Uncharacterized protein</fullName>
    </submittedName>
</protein>
<dbReference type="GeneID" id="68900695"/>
<evidence type="ECO:0000313" key="2">
    <source>
        <dbReference type="EMBL" id="MCD8473800.1"/>
    </source>
</evidence>
<reference evidence="1 3" key="1">
    <citation type="journal article" date="2014" name="Genome Announc.">
        <title>Draft Genome Sequence of Xylella fastidiosa Pear Leaf Scorch Strain in Taiwan.</title>
        <authorList>
            <person name="Su C.C."/>
            <person name="Deng W.L."/>
            <person name="Jan F.J."/>
            <person name="Chang C.J."/>
            <person name="Huang H."/>
            <person name="Chen J."/>
        </authorList>
    </citation>
    <scope>NUCLEOTIDE SEQUENCE [LARGE SCALE GENOMIC DNA]</scope>
    <source>
        <strain evidence="1 3">PLS229</strain>
    </source>
</reference>
<dbReference type="RefSeq" id="WP_160165225.1">
    <property type="nucleotide sequence ID" value="NZ_CP053627.1"/>
</dbReference>
<sequence length="54" mass="6030">MKAIDIFAAAFINTMAQQSETHQLNGSVPSIQYSKMRHLYAPCRDDASVFPTLN</sequence>
<name>Z9JG14_9GAMM</name>
<comment type="caution">
    <text evidence="1">The sequence shown here is derived from an EMBL/GenBank/DDBJ whole genome shotgun (WGS) entry which is preliminary data.</text>
</comment>
<dbReference type="EMBL" id="JAJPPU010000002">
    <property type="protein sequence ID" value="MCD8473800.1"/>
    <property type="molecule type" value="Genomic_DNA"/>
</dbReference>
<organism evidence="1 3">
    <name type="scientific">Xylella taiwanensis</name>
    <dbReference type="NCBI Taxonomy" id="1444770"/>
    <lineage>
        <taxon>Bacteria</taxon>
        <taxon>Pseudomonadati</taxon>
        <taxon>Pseudomonadota</taxon>
        <taxon>Gammaproteobacteria</taxon>
        <taxon>Lysobacterales</taxon>
        <taxon>Lysobacteraceae</taxon>
        <taxon>Xylella</taxon>
    </lineage>
</organism>
<dbReference type="Proteomes" id="UP001430701">
    <property type="component" value="Unassembled WGS sequence"/>
</dbReference>
<reference evidence="2" key="2">
    <citation type="submission" date="2021-11" db="EMBL/GenBank/DDBJ databases">
        <title>Genome sequence of Xylella taiwanensis PLS432.</title>
        <authorList>
            <person name="Weng L.-W."/>
            <person name="Su C.-C."/>
            <person name="Tsai C.-W."/>
            <person name="Kuo C.-H."/>
        </authorList>
    </citation>
    <scope>NUCLEOTIDE SEQUENCE</scope>
    <source>
        <strain evidence="2">PLS432</strain>
    </source>
</reference>
<dbReference type="AlphaFoldDB" id="Z9JG14"/>
<proteinExistence type="predicted"/>
<gene>
    <name evidence="1" type="ORF">AF72_12585</name>
    <name evidence="2" type="ORF">LPH55_10115</name>
</gene>